<dbReference type="Gene3D" id="3.30.300.280">
    <property type="entry name" value="S-adenosylmethionine synthetase, C-terminal domain"/>
    <property type="match status" value="2"/>
</dbReference>
<dbReference type="RefSeq" id="WP_097000196.1">
    <property type="nucleotide sequence ID" value="NZ_OBEI01000003.1"/>
</dbReference>
<dbReference type="AlphaFoldDB" id="A0A285NE68"/>
<dbReference type="InterPro" id="IPR027790">
    <property type="entry name" value="AdoMet_synthase_2_family"/>
</dbReference>
<dbReference type="OrthoDB" id="9770738at2"/>
<organism evidence="1 2">
    <name type="scientific">Persephonella hydrogeniphila</name>
    <dbReference type="NCBI Taxonomy" id="198703"/>
    <lineage>
        <taxon>Bacteria</taxon>
        <taxon>Pseudomonadati</taxon>
        <taxon>Aquificota</taxon>
        <taxon>Aquificia</taxon>
        <taxon>Aquificales</taxon>
        <taxon>Hydrogenothermaceae</taxon>
        <taxon>Persephonella</taxon>
    </lineage>
</organism>
<dbReference type="NCBIfam" id="NF003366">
    <property type="entry name" value="PRK04439.1-5"/>
    <property type="match status" value="1"/>
</dbReference>
<name>A0A285NE68_9AQUI</name>
<dbReference type="PANTHER" id="PTHR36697:SF1">
    <property type="entry name" value="S-ADENOSYLMETHIONINE SYNTHASE"/>
    <property type="match status" value="1"/>
</dbReference>
<evidence type="ECO:0000313" key="1">
    <source>
        <dbReference type="EMBL" id="SNZ07794.1"/>
    </source>
</evidence>
<sequence length="400" mass="44722">MANIAIGKLDFPKVSEQPVEIVERKGTGHPDTICDALGEELSIALSKLYREECGAIMHHNVDKALLIGGIADPKFGGGSMISPIEIYLTGRAINEINGKRLPVEELAIETAHKWLKENIPNLDVSKHVIIHPKLKPGSKDLVELFERFQLKGEVPLANDTSFGVGHAPFDDIETIVYEVERALNSKEFKKEHPYLGEDIKVMGVRNRDKIRITIAAAFVDRYVKDVDDYLNKKEVISNYAYSVAQNLTDRHVDIFLNTADDPENESVYITVTGTSAEAGDDGQIGRGNRVNGLITPYRPMSLEAAAGKNPVSHIGKIYNTAATDMAERIVSEIEEVEEVYVYLVSQIGKPITEPQVCDIKLRVNGEIKGLEEKVRKIAQEEIDNLPNTWQKFLERKFRLY</sequence>
<proteinExistence type="predicted"/>
<keyword evidence="2" id="KW-1185">Reference proteome</keyword>
<gene>
    <name evidence="1" type="ORF">SAMN06265182_1023</name>
</gene>
<evidence type="ECO:0000313" key="2">
    <source>
        <dbReference type="Proteomes" id="UP000219036"/>
    </source>
</evidence>
<dbReference type="Proteomes" id="UP000219036">
    <property type="component" value="Unassembled WGS sequence"/>
</dbReference>
<dbReference type="EMBL" id="OBEI01000003">
    <property type="protein sequence ID" value="SNZ07794.1"/>
    <property type="molecule type" value="Genomic_DNA"/>
</dbReference>
<accession>A0A285NE68</accession>
<reference evidence="2" key="1">
    <citation type="submission" date="2017-09" db="EMBL/GenBank/DDBJ databases">
        <authorList>
            <person name="Varghese N."/>
            <person name="Submissions S."/>
        </authorList>
    </citation>
    <scope>NUCLEOTIDE SEQUENCE [LARGE SCALE GENOMIC DNA]</scope>
    <source>
        <strain evidence="2">DSM 15103</strain>
    </source>
</reference>
<dbReference type="PANTHER" id="PTHR36697">
    <property type="entry name" value="S-ADENOSYLMETHIONINE SYNTHASE"/>
    <property type="match status" value="1"/>
</dbReference>
<dbReference type="InterPro" id="IPR042544">
    <property type="entry name" value="AdoMet_synthase_3"/>
</dbReference>
<dbReference type="Pfam" id="PF01941">
    <property type="entry name" value="AdoMet_Synthase"/>
    <property type="match status" value="1"/>
</dbReference>
<protein>
    <submittedName>
        <fullName evidence="1">S-adenosylmethionine synthetase</fullName>
    </submittedName>
</protein>
<dbReference type="Gene3D" id="3.30.300.10">
    <property type="match status" value="1"/>
</dbReference>